<accession>Q6IIY6</accession>
<dbReference type="AlphaFoldDB" id="Q6IIY6"/>
<sequence length="101" mass="11255">MLLFFQKKVLGSQSGRTETRDLGSEIWELESAYVSLAQSSYGATATSDSSECSGFYLIFYWRVALEASLCDRKPSVMGLKIHILCPANHPQLELWVNCSDA</sequence>
<gene>
    <name evidence="1" type="ORF">HDC16556</name>
</gene>
<evidence type="ECO:0000313" key="1">
    <source>
        <dbReference type="EMBL" id="DAA04435.1"/>
    </source>
</evidence>
<protein>
    <submittedName>
        <fullName evidence="1">HDC16556</fullName>
    </submittedName>
</protein>
<dbReference type="EMBL" id="BK002930">
    <property type="protein sequence ID" value="DAA04435.1"/>
    <property type="molecule type" value="Genomic_DNA"/>
</dbReference>
<proteinExistence type="predicted"/>
<organism evidence="1">
    <name type="scientific">Drosophila melanogaster</name>
    <name type="common">Fruit fly</name>
    <dbReference type="NCBI Taxonomy" id="7227"/>
    <lineage>
        <taxon>Eukaryota</taxon>
        <taxon>Metazoa</taxon>
        <taxon>Ecdysozoa</taxon>
        <taxon>Arthropoda</taxon>
        <taxon>Hexapoda</taxon>
        <taxon>Insecta</taxon>
        <taxon>Pterygota</taxon>
        <taxon>Neoptera</taxon>
        <taxon>Endopterygota</taxon>
        <taxon>Diptera</taxon>
        <taxon>Brachycera</taxon>
        <taxon>Muscomorpha</taxon>
        <taxon>Ephydroidea</taxon>
        <taxon>Drosophilidae</taxon>
        <taxon>Drosophila</taxon>
        <taxon>Sophophora</taxon>
    </lineage>
</organism>
<reference evidence="1" key="1">
    <citation type="journal article" date="2003" name="Genome Biol.">
        <title>An integrated gene annotation and transcriptional profiling approach towards the full gene content of the Drosophila genome.</title>
        <authorList>
            <person name="Hild M."/>
            <person name="Beckmann B."/>
            <person name="Haas S.A."/>
            <person name="Koch B."/>
            <person name="Solovyev V."/>
            <person name="Busold C."/>
            <person name="Fellenberg K."/>
            <person name="Boutros M."/>
            <person name="Vingron M."/>
            <person name="Sauer F."/>
            <person name="Hoheisel J.D."/>
            <person name="Paro R."/>
        </authorList>
    </citation>
    <scope>NUCLEOTIDE SEQUENCE</scope>
</reference>
<name>Q6IIY6_DROME</name>